<evidence type="ECO:0000313" key="1">
    <source>
        <dbReference type="EMBL" id="NQE38620.1"/>
    </source>
</evidence>
<keyword evidence="2" id="KW-1185">Reference proteome</keyword>
<organism evidence="1 2">
    <name type="scientific">Microcoleus asticus IPMA8</name>
    <dbReference type="NCBI Taxonomy" id="2563858"/>
    <lineage>
        <taxon>Bacteria</taxon>
        <taxon>Bacillati</taxon>
        <taxon>Cyanobacteriota</taxon>
        <taxon>Cyanophyceae</taxon>
        <taxon>Oscillatoriophycideae</taxon>
        <taxon>Oscillatoriales</taxon>
        <taxon>Microcoleaceae</taxon>
        <taxon>Microcoleus</taxon>
        <taxon>Microcoleus asticus</taxon>
    </lineage>
</organism>
<comment type="caution">
    <text evidence="1">The sequence shown here is derived from an EMBL/GenBank/DDBJ whole genome shotgun (WGS) entry which is preliminary data.</text>
</comment>
<proteinExistence type="predicted"/>
<name>A0ABX2D7H3_9CYAN</name>
<gene>
    <name evidence="1" type="ORF">E5S67_06405</name>
</gene>
<dbReference type="EMBL" id="SRRZ01000281">
    <property type="protein sequence ID" value="NQE38620.1"/>
    <property type="molecule type" value="Genomic_DNA"/>
</dbReference>
<reference evidence="1 2" key="1">
    <citation type="journal article" date="2020" name="Sci. Rep.">
        <title>A novel cyanobacterial geosmin producer, revising GeoA distribution and dispersion patterns in Bacteria.</title>
        <authorList>
            <person name="Churro C."/>
            <person name="Semedo-Aguiar A.P."/>
            <person name="Silva A.D."/>
            <person name="Pereira-Leal J.B."/>
            <person name="Leite R.B."/>
        </authorList>
    </citation>
    <scope>NUCLEOTIDE SEQUENCE [LARGE SCALE GENOMIC DNA]</scope>
    <source>
        <strain evidence="1 2">IPMA8</strain>
    </source>
</reference>
<evidence type="ECO:0000313" key="2">
    <source>
        <dbReference type="Proteomes" id="UP000702425"/>
    </source>
</evidence>
<sequence length="253" mass="27240">MLPSFKRVTCRIPIKNRIFDSNWRFHRIVKSSNTSRKFSGILSKSRIDDVSRKGISVSDKHSSALLSSAVAGKCTVDNADVSIPSRPQTATTIFSLVISKSAVCYSKIRISLTDSTSQTSSSCCILNSFIINKSAIFQDNFIWQITKQKGCASFSRSDIAIKNAVADSNSSGNRARGCIGTRSISAIDVNCPANAFICLVTGEFRVVDRHAAQQVINSSAVAAFVVGKFAICDSQNTPTFGGDRTATAFGIIC</sequence>
<protein>
    <submittedName>
        <fullName evidence="1">Uncharacterized protein</fullName>
    </submittedName>
</protein>
<accession>A0ABX2D7H3</accession>
<dbReference type="Proteomes" id="UP000702425">
    <property type="component" value="Unassembled WGS sequence"/>
</dbReference>